<organism evidence="2">
    <name type="scientific">Trichuris suis</name>
    <name type="common">pig whipworm</name>
    <dbReference type="NCBI Taxonomy" id="68888"/>
    <lineage>
        <taxon>Eukaryota</taxon>
        <taxon>Metazoa</taxon>
        <taxon>Ecdysozoa</taxon>
        <taxon>Nematoda</taxon>
        <taxon>Enoplea</taxon>
        <taxon>Dorylaimia</taxon>
        <taxon>Trichinellida</taxon>
        <taxon>Trichuridae</taxon>
        <taxon>Trichuris</taxon>
    </lineage>
</organism>
<proteinExistence type="predicted"/>
<accession>A0A085N371</accession>
<dbReference type="EMBL" id="KL363241">
    <property type="protein sequence ID" value="KFD51301.1"/>
    <property type="molecule type" value="Genomic_DNA"/>
</dbReference>
<protein>
    <submittedName>
        <fullName evidence="2">Uncharacterized protein</fullName>
    </submittedName>
</protein>
<dbReference type="EMBL" id="KL367564">
    <property type="protein sequence ID" value="KFD63917.1"/>
    <property type="molecule type" value="Genomic_DNA"/>
</dbReference>
<evidence type="ECO:0000313" key="2">
    <source>
        <dbReference type="EMBL" id="KFD63917.1"/>
    </source>
</evidence>
<dbReference type="Proteomes" id="UP000030758">
    <property type="component" value="Unassembled WGS sequence"/>
</dbReference>
<dbReference type="AlphaFoldDB" id="A0A085N371"/>
<dbReference type="Proteomes" id="UP000030764">
    <property type="component" value="Unassembled WGS sequence"/>
</dbReference>
<gene>
    <name evidence="1" type="ORF">M513_07901</name>
    <name evidence="2" type="ORF">M514_07901</name>
</gene>
<reference evidence="2 3" key="1">
    <citation type="journal article" date="2014" name="Nat. Genet.">
        <title>Genome and transcriptome of the porcine whipworm Trichuris suis.</title>
        <authorList>
            <person name="Jex A.R."/>
            <person name="Nejsum P."/>
            <person name="Schwarz E.M."/>
            <person name="Hu L."/>
            <person name="Young N.D."/>
            <person name="Hall R.S."/>
            <person name="Korhonen P.K."/>
            <person name="Liao S."/>
            <person name="Thamsborg S."/>
            <person name="Xia J."/>
            <person name="Xu P."/>
            <person name="Wang S."/>
            <person name="Scheerlinck J.P."/>
            <person name="Hofmann A."/>
            <person name="Sternberg P.W."/>
            <person name="Wang J."/>
            <person name="Gasser R.B."/>
        </authorList>
    </citation>
    <scope>NUCLEOTIDE SEQUENCE [LARGE SCALE GENOMIC DNA]</scope>
    <source>
        <strain evidence="2">DCEP-RM93F</strain>
        <strain evidence="1">DCEP-RM93M</strain>
    </source>
</reference>
<evidence type="ECO:0000313" key="3">
    <source>
        <dbReference type="Proteomes" id="UP000030764"/>
    </source>
</evidence>
<keyword evidence="3" id="KW-1185">Reference proteome</keyword>
<evidence type="ECO:0000313" key="1">
    <source>
        <dbReference type="EMBL" id="KFD51301.1"/>
    </source>
</evidence>
<name>A0A085N371_9BILA</name>
<sequence length="115" mass="13593">MRTHELRFSCEWRCLRWKLVSNERKPVTVSSKLRAGLHIEHCHASEQLIEVQTLIFCLRIREVRQTWSGASRSDNCRKAPFGEDKEQMYICAQCHLDEKVSLTDQMASLLRKYCH</sequence>